<evidence type="ECO:0000313" key="8">
    <source>
        <dbReference type="EMBL" id="GEN55568.1"/>
    </source>
</evidence>
<dbReference type="EMBL" id="BJYE01000001">
    <property type="protein sequence ID" value="GEN55568.1"/>
    <property type="molecule type" value="Genomic_DNA"/>
</dbReference>
<dbReference type="FunFam" id="1.10.3470.10:FF:000008">
    <property type="entry name" value="Zinc ABC transporter, permease protein"/>
    <property type="match status" value="1"/>
</dbReference>
<evidence type="ECO:0000313" key="9">
    <source>
        <dbReference type="Proteomes" id="UP000321400"/>
    </source>
</evidence>
<dbReference type="OrthoDB" id="9798540at2"/>
<dbReference type="Pfam" id="PF00950">
    <property type="entry name" value="ABC-3"/>
    <property type="match status" value="1"/>
</dbReference>
<dbReference type="STRING" id="442899.SAMN05720591_101127"/>
<accession>A0A511WYK0</accession>
<keyword evidence="9" id="KW-1185">Reference proteome</keyword>
<dbReference type="SUPFAM" id="SSF81345">
    <property type="entry name" value="ABC transporter involved in vitamin B12 uptake, BtuC"/>
    <property type="match status" value="1"/>
</dbReference>
<proteinExistence type="inferred from homology"/>
<comment type="similarity">
    <text evidence="2 6">Belongs to the ABC-3 integral membrane protein family.</text>
</comment>
<keyword evidence="3 6" id="KW-0812">Transmembrane</keyword>
<evidence type="ECO:0000256" key="3">
    <source>
        <dbReference type="ARBA" id="ARBA00022692"/>
    </source>
</evidence>
<evidence type="ECO:0000256" key="5">
    <source>
        <dbReference type="ARBA" id="ARBA00023136"/>
    </source>
</evidence>
<keyword evidence="6" id="KW-0813">Transport</keyword>
<keyword evidence="4 7" id="KW-1133">Transmembrane helix</keyword>
<feature type="transmembrane region" description="Helical" evidence="7">
    <location>
        <begin position="175"/>
        <end position="203"/>
    </location>
</feature>
<dbReference type="InterPro" id="IPR037294">
    <property type="entry name" value="ABC_BtuC-like"/>
</dbReference>
<protein>
    <submittedName>
        <fullName evidence="8">ABC transporter permease</fullName>
    </submittedName>
</protein>
<name>A0A511WYK0_9BACI</name>
<gene>
    <name evidence="8" type="primary">adcB</name>
    <name evidence="8" type="ORF">HAL01_00320</name>
</gene>
<feature type="transmembrane region" description="Helical" evidence="7">
    <location>
        <begin position="119"/>
        <end position="149"/>
    </location>
</feature>
<dbReference type="Gene3D" id="1.10.3470.10">
    <property type="entry name" value="ABC transporter involved in vitamin B12 uptake, BtuC"/>
    <property type="match status" value="1"/>
</dbReference>
<evidence type="ECO:0000256" key="7">
    <source>
        <dbReference type="SAM" id="Phobius"/>
    </source>
</evidence>
<evidence type="ECO:0000256" key="2">
    <source>
        <dbReference type="ARBA" id="ARBA00008034"/>
    </source>
</evidence>
<comment type="caution">
    <text evidence="8">The sequence shown here is derived from an EMBL/GenBank/DDBJ whole genome shotgun (WGS) entry which is preliminary data.</text>
</comment>
<dbReference type="GO" id="GO:0055085">
    <property type="term" value="P:transmembrane transport"/>
    <property type="evidence" value="ECO:0007669"/>
    <property type="project" value="InterPro"/>
</dbReference>
<comment type="subcellular location">
    <subcellularLocation>
        <location evidence="6">Cell membrane</location>
        <topology evidence="6">Multi-pass membrane protein</topology>
    </subcellularLocation>
    <subcellularLocation>
        <location evidence="1">Membrane</location>
        <topology evidence="1">Multi-pass membrane protein</topology>
    </subcellularLocation>
</comment>
<organism evidence="8 9">
    <name type="scientific">Halolactibacillus alkaliphilus</name>
    <dbReference type="NCBI Taxonomy" id="442899"/>
    <lineage>
        <taxon>Bacteria</taxon>
        <taxon>Bacillati</taxon>
        <taxon>Bacillota</taxon>
        <taxon>Bacilli</taxon>
        <taxon>Bacillales</taxon>
        <taxon>Bacillaceae</taxon>
        <taxon>Halolactibacillus</taxon>
    </lineage>
</organism>
<feature type="transmembrane region" description="Helical" evidence="7">
    <location>
        <begin position="65"/>
        <end position="82"/>
    </location>
</feature>
<dbReference type="GO" id="GO:0043190">
    <property type="term" value="C:ATP-binding cassette (ABC) transporter complex"/>
    <property type="evidence" value="ECO:0007669"/>
    <property type="project" value="InterPro"/>
</dbReference>
<dbReference type="InterPro" id="IPR001626">
    <property type="entry name" value="ABC_TroCD"/>
</dbReference>
<dbReference type="Proteomes" id="UP000321400">
    <property type="component" value="Unassembled WGS sequence"/>
</dbReference>
<keyword evidence="5 7" id="KW-0472">Membrane</keyword>
<reference evidence="8 9" key="1">
    <citation type="submission" date="2019-07" db="EMBL/GenBank/DDBJ databases">
        <title>Whole genome shotgun sequence of Halolactibacillus alkaliphilus NBRC 103919.</title>
        <authorList>
            <person name="Hosoyama A."/>
            <person name="Uohara A."/>
            <person name="Ohji S."/>
            <person name="Ichikawa N."/>
        </authorList>
    </citation>
    <scope>NUCLEOTIDE SEQUENCE [LARGE SCALE GENOMIC DNA]</scope>
    <source>
        <strain evidence="8 9">NBRC 103919</strain>
    </source>
</reference>
<evidence type="ECO:0000256" key="1">
    <source>
        <dbReference type="ARBA" id="ARBA00004141"/>
    </source>
</evidence>
<dbReference type="PANTHER" id="PTHR30477:SF0">
    <property type="entry name" value="METAL TRANSPORT SYSTEM MEMBRANE PROTEIN TM_0125-RELATED"/>
    <property type="match status" value="1"/>
</dbReference>
<dbReference type="AlphaFoldDB" id="A0A511WYK0"/>
<evidence type="ECO:0000256" key="4">
    <source>
        <dbReference type="ARBA" id="ARBA00022989"/>
    </source>
</evidence>
<feature type="transmembrane region" description="Helical" evidence="7">
    <location>
        <begin position="215"/>
        <end position="240"/>
    </location>
</feature>
<sequence>MEMFFHGFMQRAFLASLSISIIAPILGLLLILRRQSLMADTLSHVSLAGVALGLLLGVNPTWTNIFIIMILAVILEYLRTIYRSYSELSVALLMSAGMAIALFLMSLDQAKTSVNITQFLFGSIVTISQEQLILLVGLSAIVALLYVIFRKPLYVLMFDEDTAFTAGLPIKRISILFNALTGVTIAVAMPIVGALLVSAIIILPAAIALRISDCFNGVILIGIFIAISGMNSGLILSYLYSTPPGASITLVFIAIFGLTLITKTFFTHFFKKPTNG</sequence>
<evidence type="ECO:0000256" key="6">
    <source>
        <dbReference type="RuleBase" id="RU003943"/>
    </source>
</evidence>
<feature type="transmembrane region" description="Helical" evidence="7">
    <location>
        <begin position="88"/>
        <end position="107"/>
    </location>
</feature>
<dbReference type="GO" id="GO:0010043">
    <property type="term" value="P:response to zinc ion"/>
    <property type="evidence" value="ECO:0007669"/>
    <property type="project" value="TreeGrafter"/>
</dbReference>
<feature type="transmembrane region" description="Helical" evidence="7">
    <location>
        <begin position="12"/>
        <end position="32"/>
    </location>
</feature>
<feature type="transmembrane region" description="Helical" evidence="7">
    <location>
        <begin position="246"/>
        <end position="266"/>
    </location>
</feature>
<dbReference type="RefSeq" id="WP_089799144.1">
    <property type="nucleotide sequence ID" value="NZ_BJYE01000001.1"/>
</dbReference>
<dbReference type="PANTHER" id="PTHR30477">
    <property type="entry name" value="ABC-TRANSPORTER METAL-BINDING PROTEIN"/>
    <property type="match status" value="1"/>
</dbReference>